<reference evidence="2" key="1">
    <citation type="journal article" date="2019" name="Int. J. Syst. Evol. Microbiol.">
        <title>The Global Catalogue of Microorganisms (GCM) 10K type strain sequencing project: providing services to taxonomists for standard genome sequencing and annotation.</title>
        <authorList>
            <consortium name="The Broad Institute Genomics Platform"/>
            <consortium name="The Broad Institute Genome Sequencing Center for Infectious Disease"/>
            <person name="Wu L."/>
            <person name="Ma J."/>
        </authorList>
    </citation>
    <scope>NUCLEOTIDE SEQUENCE [LARGE SCALE GENOMIC DNA]</scope>
    <source>
        <strain evidence="2">CCUG 57401</strain>
    </source>
</reference>
<name>A0ABW0NAB5_9BURK</name>
<gene>
    <name evidence="1" type="ORF">ACFPOE_01105</name>
</gene>
<dbReference type="EMBL" id="JBHSMF010000002">
    <property type="protein sequence ID" value="MFC5496118.1"/>
    <property type="molecule type" value="Genomic_DNA"/>
</dbReference>
<organism evidence="1 2">
    <name type="scientific">Caenimonas terrae</name>
    <dbReference type="NCBI Taxonomy" id="696074"/>
    <lineage>
        <taxon>Bacteria</taxon>
        <taxon>Pseudomonadati</taxon>
        <taxon>Pseudomonadota</taxon>
        <taxon>Betaproteobacteria</taxon>
        <taxon>Burkholderiales</taxon>
        <taxon>Comamonadaceae</taxon>
        <taxon>Caenimonas</taxon>
    </lineage>
</organism>
<evidence type="ECO:0000313" key="2">
    <source>
        <dbReference type="Proteomes" id="UP001596037"/>
    </source>
</evidence>
<protein>
    <submittedName>
        <fullName evidence="1">Uncharacterized protein</fullName>
    </submittedName>
</protein>
<accession>A0ABW0NAB5</accession>
<proteinExistence type="predicted"/>
<comment type="caution">
    <text evidence="1">The sequence shown here is derived from an EMBL/GenBank/DDBJ whole genome shotgun (WGS) entry which is preliminary data.</text>
</comment>
<keyword evidence="2" id="KW-1185">Reference proteome</keyword>
<dbReference type="Proteomes" id="UP001596037">
    <property type="component" value="Unassembled WGS sequence"/>
</dbReference>
<evidence type="ECO:0000313" key="1">
    <source>
        <dbReference type="EMBL" id="MFC5496118.1"/>
    </source>
</evidence>
<dbReference type="RefSeq" id="WP_376848150.1">
    <property type="nucleotide sequence ID" value="NZ_JBHSMF010000002.1"/>
</dbReference>
<sequence length="71" mass="7724">MPYYVFGVKPFAQLEQLGQCATFPEASVQARALRAAEPPAGRRIKIIFADDPLAAEDLLLQVRPAPPDGDD</sequence>